<evidence type="ECO:0000259" key="16">
    <source>
        <dbReference type="Pfam" id="PF22461"/>
    </source>
</evidence>
<feature type="domain" description="Polysaccharide export protein N-terminal" evidence="15">
    <location>
        <begin position="32"/>
        <end position="106"/>
    </location>
</feature>
<sequence>MVVAAVTLLSCVGCYNNDAVKGFLREPRAPVAATEYRILPPDEVLITSLHVAEIHNTRHIIRPDGKINLPLLGELDVAGRTPTEIEEMLGEAASLYYDKVAATVQVMTYNSQRFYVFGQVERPGPLPWTGRDTLLDALSRALPNGYAWAERIIVVRGDDPKAGGMYRDESADRGNYGLTGVRPELRDRPRKKMIVNMMAMLESGDMSNNILMMPEDVIYVQPNPLARLTFIMEALWGPIRPTAGVLEDSHYIYDDWRYLTHQSVRESVGPSTPR</sequence>
<evidence type="ECO:0000256" key="7">
    <source>
        <dbReference type="ARBA" id="ARBA00022729"/>
    </source>
</evidence>
<dbReference type="PANTHER" id="PTHR33619:SF3">
    <property type="entry name" value="POLYSACCHARIDE EXPORT PROTEIN GFCE-RELATED"/>
    <property type="match status" value="1"/>
</dbReference>
<proteinExistence type="inferred from homology"/>
<dbReference type="Gene3D" id="3.30.1950.10">
    <property type="entry name" value="wza like domain"/>
    <property type="match status" value="1"/>
</dbReference>
<keyword evidence="4" id="KW-1134">Transmembrane beta strand</keyword>
<keyword evidence="7" id="KW-0732">Signal</keyword>
<evidence type="ECO:0000256" key="9">
    <source>
        <dbReference type="ARBA" id="ARBA00023065"/>
    </source>
</evidence>
<evidence type="ECO:0000256" key="1">
    <source>
        <dbReference type="ARBA" id="ARBA00004571"/>
    </source>
</evidence>
<keyword evidence="10" id="KW-0626">Porin</keyword>
<comment type="caution">
    <text evidence="17">The sequence shown here is derived from an EMBL/GenBank/DDBJ whole genome shotgun (WGS) entry which is preliminary data.</text>
</comment>
<evidence type="ECO:0000256" key="2">
    <source>
        <dbReference type="ARBA" id="ARBA00009450"/>
    </source>
</evidence>
<evidence type="ECO:0000256" key="4">
    <source>
        <dbReference type="ARBA" id="ARBA00022452"/>
    </source>
</evidence>
<dbReference type="GO" id="GO:0009279">
    <property type="term" value="C:cell outer membrane"/>
    <property type="evidence" value="ECO:0007669"/>
    <property type="project" value="UniProtKB-SubCell"/>
</dbReference>
<evidence type="ECO:0000313" key="17">
    <source>
        <dbReference type="EMBL" id="KKN89414.1"/>
    </source>
</evidence>
<protein>
    <recommendedName>
        <fullName evidence="18">Soluble ligand binding domain-containing protein</fullName>
    </recommendedName>
</protein>
<accession>A0A0F9UCN6</accession>
<dbReference type="Pfam" id="PF22461">
    <property type="entry name" value="SLBB_2"/>
    <property type="match status" value="1"/>
</dbReference>
<keyword evidence="11" id="KW-0472">Membrane</keyword>
<evidence type="ECO:0000256" key="14">
    <source>
        <dbReference type="ARBA" id="ARBA00023288"/>
    </source>
</evidence>
<comment type="similarity">
    <text evidence="2">Belongs to the BexD/CtrA/VexA family.</text>
</comment>
<keyword evidence="3" id="KW-0813">Transport</keyword>
<evidence type="ECO:0000256" key="6">
    <source>
        <dbReference type="ARBA" id="ARBA00022692"/>
    </source>
</evidence>
<dbReference type="Pfam" id="PF02563">
    <property type="entry name" value="Poly_export"/>
    <property type="match status" value="1"/>
</dbReference>
<evidence type="ECO:0000256" key="11">
    <source>
        <dbReference type="ARBA" id="ARBA00023136"/>
    </source>
</evidence>
<dbReference type="Gene3D" id="3.10.560.10">
    <property type="entry name" value="Outer membrane lipoprotein wza domain like"/>
    <property type="match status" value="1"/>
</dbReference>
<keyword evidence="13" id="KW-0998">Cell outer membrane</keyword>
<dbReference type="GO" id="GO:0006811">
    <property type="term" value="P:monoatomic ion transport"/>
    <property type="evidence" value="ECO:0007669"/>
    <property type="project" value="UniProtKB-KW"/>
</dbReference>
<keyword evidence="9" id="KW-0406">Ion transport</keyword>
<comment type="subcellular location">
    <subcellularLocation>
        <location evidence="1">Cell outer membrane</location>
        <topology evidence="1">Multi-pass membrane protein</topology>
    </subcellularLocation>
</comment>
<evidence type="ECO:0008006" key="18">
    <source>
        <dbReference type="Google" id="ProtNLM"/>
    </source>
</evidence>
<evidence type="ECO:0000256" key="8">
    <source>
        <dbReference type="ARBA" id="ARBA00023047"/>
    </source>
</evidence>
<evidence type="ECO:0000259" key="15">
    <source>
        <dbReference type="Pfam" id="PF02563"/>
    </source>
</evidence>
<dbReference type="GO" id="GO:0015288">
    <property type="term" value="F:porin activity"/>
    <property type="evidence" value="ECO:0007669"/>
    <property type="project" value="UniProtKB-KW"/>
</dbReference>
<evidence type="ECO:0000256" key="10">
    <source>
        <dbReference type="ARBA" id="ARBA00023114"/>
    </source>
</evidence>
<keyword evidence="14" id="KW-0449">Lipoprotein</keyword>
<reference evidence="17" key="1">
    <citation type="journal article" date="2015" name="Nature">
        <title>Complex archaea that bridge the gap between prokaryotes and eukaryotes.</title>
        <authorList>
            <person name="Spang A."/>
            <person name="Saw J.H."/>
            <person name="Jorgensen S.L."/>
            <person name="Zaremba-Niedzwiedzka K."/>
            <person name="Martijn J."/>
            <person name="Lind A.E."/>
            <person name="van Eijk R."/>
            <person name="Schleper C."/>
            <person name="Guy L."/>
            <person name="Ettema T.J."/>
        </authorList>
    </citation>
    <scope>NUCLEOTIDE SEQUENCE</scope>
</reference>
<name>A0A0F9UCN6_9ZZZZ</name>
<keyword evidence="12" id="KW-0564">Palmitate</keyword>
<keyword evidence="6" id="KW-0812">Transmembrane</keyword>
<keyword evidence="5" id="KW-0762">Sugar transport</keyword>
<dbReference type="InterPro" id="IPR049712">
    <property type="entry name" value="Poly_export"/>
</dbReference>
<dbReference type="InterPro" id="IPR054765">
    <property type="entry name" value="SLBB_dom"/>
</dbReference>
<gene>
    <name evidence="17" type="ORF">LCGC14_0239210</name>
</gene>
<dbReference type="InterPro" id="IPR003715">
    <property type="entry name" value="Poly_export_N"/>
</dbReference>
<evidence type="ECO:0000256" key="5">
    <source>
        <dbReference type="ARBA" id="ARBA00022597"/>
    </source>
</evidence>
<keyword evidence="8" id="KW-0625">Polysaccharide transport</keyword>
<evidence type="ECO:0000256" key="3">
    <source>
        <dbReference type="ARBA" id="ARBA00022448"/>
    </source>
</evidence>
<dbReference type="PANTHER" id="PTHR33619">
    <property type="entry name" value="POLYSACCHARIDE EXPORT PROTEIN GFCE-RELATED"/>
    <property type="match status" value="1"/>
</dbReference>
<organism evidence="17">
    <name type="scientific">marine sediment metagenome</name>
    <dbReference type="NCBI Taxonomy" id="412755"/>
    <lineage>
        <taxon>unclassified sequences</taxon>
        <taxon>metagenomes</taxon>
        <taxon>ecological metagenomes</taxon>
    </lineage>
</organism>
<evidence type="ECO:0000256" key="12">
    <source>
        <dbReference type="ARBA" id="ARBA00023139"/>
    </source>
</evidence>
<dbReference type="EMBL" id="LAZR01000119">
    <property type="protein sequence ID" value="KKN89414.1"/>
    <property type="molecule type" value="Genomic_DNA"/>
</dbReference>
<dbReference type="GO" id="GO:0046930">
    <property type="term" value="C:pore complex"/>
    <property type="evidence" value="ECO:0007669"/>
    <property type="project" value="UniProtKB-KW"/>
</dbReference>
<dbReference type="GO" id="GO:0015159">
    <property type="term" value="F:polysaccharide transmembrane transporter activity"/>
    <property type="evidence" value="ECO:0007669"/>
    <property type="project" value="InterPro"/>
</dbReference>
<dbReference type="AlphaFoldDB" id="A0A0F9UCN6"/>
<evidence type="ECO:0000256" key="13">
    <source>
        <dbReference type="ARBA" id="ARBA00023237"/>
    </source>
</evidence>
<feature type="domain" description="SLBB" evidence="16">
    <location>
        <begin position="112"/>
        <end position="220"/>
    </location>
</feature>